<comment type="function">
    <text evidence="1">Catalyzes the reduction of fatty acyl-CoA to fatty alcohols.</text>
</comment>
<evidence type="ECO:0000259" key="2">
    <source>
        <dbReference type="Pfam" id="PF07993"/>
    </source>
</evidence>
<dbReference type="GO" id="GO:0102965">
    <property type="term" value="F:alcohol-forming long-chain fatty acyl-CoA reductase activity"/>
    <property type="evidence" value="ECO:0007669"/>
    <property type="project" value="UniProtKB-EC"/>
</dbReference>
<comment type="similarity">
    <text evidence="1">Belongs to the fatty acyl-CoA reductase family.</text>
</comment>
<dbReference type="GO" id="GO:0080019">
    <property type="term" value="F:alcohol-forming very long-chain fatty acyl-CoA reductase activity"/>
    <property type="evidence" value="ECO:0007669"/>
    <property type="project" value="InterPro"/>
</dbReference>
<keyword evidence="1" id="KW-0521">NADP</keyword>
<dbReference type="SUPFAM" id="SSF51735">
    <property type="entry name" value="NAD(P)-binding Rossmann-fold domains"/>
    <property type="match status" value="1"/>
</dbReference>
<dbReference type="PANTHER" id="PTHR11011">
    <property type="entry name" value="MALE STERILITY PROTEIN 2-RELATED"/>
    <property type="match status" value="1"/>
</dbReference>
<keyword evidence="1" id="KW-0443">Lipid metabolism</keyword>
<dbReference type="EC" id="1.2.1.84" evidence="1"/>
<dbReference type="GO" id="GO:0035336">
    <property type="term" value="P:long-chain fatty-acyl-CoA metabolic process"/>
    <property type="evidence" value="ECO:0007669"/>
    <property type="project" value="TreeGrafter"/>
</dbReference>
<feature type="domain" description="Thioester reductase (TE)" evidence="2">
    <location>
        <begin position="17"/>
        <end position="64"/>
    </location>
</feature>
<dbReference type="Gene3D" id="3.40.50.720">
    <property type="entry name" value="NAD(P)-binding Rossmann-like Domain"/>
    <property type="match status" value="1"/>
</dbReference>
<dbReference type="EMBL" id="JAPWTK010000502">
    <property type="protein sequence ID" value="KAJ8939205.1"/>
    <property type="molecule type" value="Genomic_DNA"/>
</dbReference>
<dbReference type="InterPro" id="IPR013120">
    <property type="entry name" value="FAR_NAD-bd"/>
</dbReference>
<reference evidence="3" key="1">
    <citation type="journal article" date="2023" name="Insect Mol. Biol.">
        <title>Genome sequencing provides insights into the evolution of gene families encoding plant cell wall-degrading enzymes in longhorned beetles.</title>
        <authorList>
            <person name="Shin N.R."/>
            <person name="Okamura Y."/>
            <person name="Kirsch R."/>
            <person name="Pauchet Y."/>
        </authorList>
    </citation>
    <scope>NUCLEOTIDE SEQUENCE</scope>
    <source>
        <strain evidence="3">AMC_N1</strain>
    </source>
</reference>
<dbReference type="Pfam" id="PF07993">
    <property type="entry name" value="NAD_binding_4"/>
    <property type="match status" value="1"/>
</dbReference>
<sequence>MELSEIQHFYKNSTVLVTGATGFVGKLVLEKLLRTCQVKHVYVLVRSKNERDAESRCADIFDSETMDILKDIFPGK</sequence>
<evidence type="ECO:0000313" key="4">
    <source>
        <dbReference type="Proteomes" id="UP001162162"/>
    </source>
</evidence>
<evidence type="ECO:0000256" key="1">
    <source>
        <dbReference type="RuleBase" id="RU363097"/>
    </source>
</evidence>
<name>A0AAV8XK95_9CUCU</name>
<dbReference type="InterPro" id="IPR036291">
    <property type="entry name" value="NAD(P)-bd_dom_sf"/>
</dbReference>
<protein>
    <recommendedName>
        <fullName evidence="1">Fatty acyl-CoA reductase</fullName>
        <ecNumber evidence="1">1.2.1.84</ecNumber>
    </recommendedName>
</protein>
<keyword evidence="1" id="KW-0560">Oxidoreductase</keyword>
<dbReference type="PANTHER" id="PTHR11011:SF60">
    <property type="entry name" value="FATTY ACYL-COA REDUCTASE-RELATED"/>
    <property type="match status" value="1"/>
</dbReference>
<proteinExistence type="inferred from homology"/>
<comment type="caution">
    <text evidence="3">The sequence shown here is derived from an EMBL/GenBank/DDBJ whole genome shotgun (WGS) entry which is preliminary data.</text>
</comment>
<dbReference type="GO" id="GO:0005777">
    <property type="term" value="C:peroxisome"/>
    <property type="evidence" value="ECO:0007669"/>
    <property type="project" value="TreeGrafter"/>
</dbReference>
<dbReference type="AlphaFoldDB" id="A0AAV8XK95"/>
<keyword evidence="1" id="KW-0444">Lipid biosynthesis</keyword>
<gene>
    <name evidence="3" type="ORF">NQ318_019446</name>
</gene>
<organism evidence="3 4">
    <name type="scientific">Aromia moschata</name>
    <dbReference type="NCBI Taxonomy" id="1265417"/>
    <lineage>
        <taxon>Eukaryota</taxon>
        <taxon>Metazoa</taxon>
        <taxon>Ecdysozoa</taxon>
        <taxon>Arthropoda</taxon>
        <taxon>Hexapoda</taxon>
        <taxon>Insecta</taxon>
        <taxon>Pterygota</taxon>
        <taxon>Neoptera</taxon>
        <taxon>Endopterygota</taxon>
        <taxon>Coleoptera</taxon>
        <taxon>Polyphaga</taxon>
        <taxon>Cucujiformia</taxon>
        <taxon>Chrysomeloidea</taxon>
        <taxon>Cerambycidae</taxon>
        <taxon>Cerambycinae</taxon>
        <taxon>Callichromatini</taxon>
        <taxon>Aromia</taxon>
    </lineage>
</organism>
<dbReference type="InterPro" id="IPR026055">
    <property type="entry name" value="FAR"/>
</dbReference>
<comment type="catalytic activity">
    <reaction evidence="1">
        <text>a long-chain fatty acyl-CoA + 2 NADPH + 2 H(+) = a long-chain primary fatty alcohol + 2 NADP(+) + CoA</text>
        <dbReference type="Rhea" id="RHEA:52716"/>
        <dbReference type="ChEBI" id="CHEBI:15378"/>
        <dbReference type="ChEBI" id="CHEBI:57287"/>
        <dbReference type="ChEBI" id="CHEBI:57783"/>
        <dbReference type="ChEBI" id="CHEBI:58349"/>
        <dbReference type="ChEBI" id="CHEBI:77396"/>
        <dbReference type="ChEBI" id="CHEBI:83139"/>
        <dbReference type="EC" id="1.2.1.84"/>
    </reaction>
</comment>
<evidence type="ECO:0000313" key="3">
    <source>
        <dbReference type="EMBL" id="KAJ8939205.1"/>
    </source>
</evidence>
<accession>A0AAV8XK95</accession>
<keyword evidence="4" id="KW-1185">Reference proteome</keyword>
<dbReference type="Proteomes" id="UP001162162">
    <property type="component" value="Unassembled WGS sequence"/>
</dbReference>